<protein>
    <submittedName>
        <fullName evidence="1">Uncharacterized protein</fullName>
    </submittedName>
</protein>
<accession>A0AAD9N7Q0</accession>
<dbReference type="EMBL" id="JAODUP010000177">
    <property type="protein sequence ID" value="KAK2158096.1"/>
    <property type="molecule type" value="Genomic_DNA"/>
</dbReference>
<name>A0AAD9N7Q0_9ANNE</name>
<keyword evidence="2" id="KW-1185">Reference proteome</keyword>
<evidence type="ECO:0000313" key="1">
    <source>
        <dbReference type="EMBL" id="KAK2158096.1"/>
    </source>
</evidence>
<sequence length="180" mass="19733">MPALIGRAMPLSFRGGEGADVVTYKNGPQILGPGCIRCGRHPDPIVGQVLYTNRLLSPAAMDGIEEFIRTSGGRVQCACVPLDVAMGSAVKVTLDSVRDPQWPWEIPFDSTSKIIRWKEFCDDYNSLVRVEFRCLPRSDDVLTLLPDDVNIVSTFHVDTDQHTVGGLDAVRINIVADSGY</sequence>
<gene>
    <name evidence="1" type="ORF">LSH36_177g02021</name>
</gene>
<proteinExistence type="predicted"/>
<dbReference type="AlphaFoldDB" id="A0AAD9N7Q0"/>
<evidence type="ECO:0000313" key="2">
    <source>
        <dbReference type="Proteomes" id="UP001208570"/>
    </source>
</evidence>
<dbReference type="Proteomes" id="UP001208570">
    <property type="component" value="Unassembled WGS sequence"/>
</dbReference>
<organism evidence="1 2">
    <name type="scientific">Paralvinella palmiformis</name>
    <dbReference type="NCBI Taxonomy" id="53620"/>
    <lineage>
        <taxon>Eukaryota</taxon>
        <taxon>Metazoa</taxon>
        <taxon>Spiralia</taxon>
        <taxon>Lophotrochozoa</taxon>
        <taxon>Annelida</taxon>
        <taxon>Polychaeta</taxon>
        <taxon>Sedentaria</taxon>
        <taxon>Canalipalpata</taxon>
        <taxon>Terebellida</taxon>
        <taxon>Terebelliformia</taxon>
        <taxon>Alvinellidae</taxon>
        <taxon>Paralvinella</taxon>
    </lineage>
</organism>
<comment type="caution">
    <text evidence="1">The sequence shown here is derived from an EMBL/GenBank/DDBJ whole genome shotgun (WGS) entry which is preliminary data.</text>
</comment>
<reference evidence="1" key="1">
    <citation type="journal article" date="2023" name="Mol. Biol. Evol.">
        <title>Third-Generation Sequencing Reveals the Adaptive Role of the Epigenome in Three Deep-Sea Polychaetes.</title>
        <authorList>
            <person name="Perez M."/>
            <person name="Aroh O."/>
            <person name="Sun Y."/>
            <person name="Lan Y."/>
            <person name="Juniper S.K."/>
            <person name="Young C.R."/>
            <person name="Angers B."/>
            <person name="Qian P.Y."/>
        </authorList>
    </citation>
    <scope>NUCLEOTIDE SEQUENCE</scope>
    <source>
        <strain evidence="1">P08H-3</strain>
    </source>
</reference>